<dbReference type="PANTHER" id="PTHR11994">
    <property type="entry name" value="60S RIBOSOMAL PROTEIN L11-RELATED"/>
    <property type="match status" value="1"/>
</dbReference>
<evidence type="ECO:0000313" key="5">
    <source>
        <dbReference type="Proteomes" id="UP000835206"/>
    </source>
</evidence>
<dbReference type="GO" id="GO:0003735">
    <property type="term" value="F:structural constituent of ribosome"/>
    <property type="evidence" value="ECO:0007669"/>
    <property type="project" value="InterPro"/>
</dbReference>
<evidence type="ECO:0000313" key="6">
    <source>
        <dbReference type="RefSeq" id="XP_048266204.1"/>
    </source>
</evidence>
<proteinExistence type="inferred from homology"/>
<keyword evidence="5" id="KW-1185">Reference proteome</keyword>
<evidence type="ECO:0000259" key="4">
    <source>
        <dbReference type="Pfam" id="PF00281"/>
    </source>
</evidence>
<keyword evidence="3" id="KW-0687">Ribonucleoprotein</keyword>
<dbReference type="InterPro" id="IPR022803">
    <property type="entry name" value="Ribosomal_uL5_dom_sf"/>
</dbReference>
<dbReference type="GeneID" id="100647411"/>
<feature type="domain" description="Large ribosomal subunit protein uL5 N-terminal" evidence="4">
    <location>
        <begin position="13"/>
        <end position="52"/>
    </location>
</feature>
<dbReference type="GO" id="GO:1990904">
    <property type="term" value="C:ribonucleoprotein complex"/>
    <property type="evidence" value="ECO:0007669"/>
    <property type="project" value="UniProtKB-KW"/>
</dbReference>
<accession>A0A9C6W304</accession>
<evidence type="ECO:0000256" key="1">
    <source>
        <dbReference type="ARBA" id="ARBA00008553"/>
    </source>
</evidence>
<dbReference type="Pfam" id="PF00281">
    <property type="entry name" value="Ribosomal_L5"/>
    <property type="match status" value="1"/>
</dbReference>
<dbReference type="OrthoDB" id="1734943at2759"/>
<evidence type="ECO:0000256" key="3">
    <source>
        <dbReference type="ARBA" id="ARBA00023274"/>
    </source>
</evidence>
<dbReference type="RefSeq" id="XP_048266204.1">
    <property type="nucleotide sequence ID" value="XM_048410247.1"/>
</dbReference>
<comment type="similarity">
    <text evidence="1">Belongs to the universal ribosomal protein uL5 family.</text>
</comment>
<sequence length="108" mass="12425">MRSSVLFSSSWRICVDESGDRLTLAAKVLEQLTGHQPVFSKARYTVRSFDIRRNEKTVVNRMVGGAKAEEILKCGSKAILSLIEMFYIQFLFKRSILLFLLQRYGNMN</sequence>
<dbReference type="SUPFAM" id="SSF55282">
    <property type="entry name" value="RL5-like"/>
    <property type="match status" value="1"/>
</dbReference>
<reference evidence="6" key="1">
    <citation type="submission" date="2025-08" db="UniProtKB">
        <authorList>
            <consortium name="RefSeq"/>
        </authorList>
    </citation>
    <scope>IDENTIFICATION</scope>
</reference>
<keyword evidence="2 6" id="KW-0689">Ribosomal protein</keyword>
<dbReference type="Gene3D" id="3.30.1440.10">
    <property type="match status" value="1"/>
</dbReference>
<dbReference type="InterPro" id="IPR002132">
    <property type="entry name" value="Ribosomal_uL5"/>
</dbReference>
<protein>
    <submittedName>
        <fullName evidence="6">60S ribosomal protein L11</fullName>
    </submittedName>
</protein>
<dbReference type="KEGG" id="bter:100647411"/>
<evidence type="ECO:0000256" key="2">
    <source>
        <dbReference type="ARBA" id="ARBA00022980"/>
    </source>
</evidence>
<dbReference type="Proteomes" id="UP000835206">
    <property type="component" value="Chromosome 2"/>
</dbReference>
<dbReference type="InterPro" id="IPR031310">
    <property type="entry name" value="Ribosomal_uL5_N"/>
</dbReference>
<dbReference type="AlphaFoldDB" id="A0A9C6W304"/>
<name>A0A9C6W304_BOMTE</name>
<dbReference type="GO" id="GO:0005840">
    <property type="term" value="C:ribosome"/>
    <property type="evidence" value="ECO:0007669"/>
    <property type="project" value="UniProtKB-KW"/>
</dbReference>
<gene>
    <name evidence="6" type="primary">LOC100647411</name>
</gene>
<organism evidence="5 6">
    <name type="scientific">Bombus terrestris</name>
    <name type="common">Buff-tailed bumblebee</name>
    <name type="synonym">Apis terrestris</name>
    <dbReference type="NCBI Taxonomy" id="30195"/>
    <lineage>
        <taxon>Eukaryota</taxon>
        <taxon>Metazoa</taxon>
        <taxon>Ecdysozoa</taxon>
        <taxon>Arthropoda</taxon>
        <taxon>Hexapoda</taxon>
        <taxon>Insecta</taxon>
        <taxon>Pterygota</taxon>
        <taxon>Neoptera</taxon>
        <taxon>Endopterygota</taxon>
        <taxon>Hymenoptera</taxon>
        <taxon>Apocrita</taxon>
        <taxon>Aculeata</taxon>
        <taxon>Apoidea</taxon>
        <taxon>Anthophila</taxon>
        <taxon>Apidae</taxon>
        <taxon>Bombus</taxon>
        <taxon>Bombus</taxon>
    </lineage>
</organism>
<dbReference type="GO" id="GO:0006412">
    <property type="term" value="P:translation"/>
    <property type="evidence" value="ECO:0007669"/>
    <property type="project" value="InterPro"/>
</dbReference>